<keyword evidence="3" id="KW-1185">Reference proteome</keyword>
<protein>
    <recommendedName>
        <fullName evidence="1">ABC-three component systems C-terminal domain-containing protein</fullName>
    </recommendedName>
</protein>
<feature type="domain" description="ABC-three component systems C-terminal" evidence="1">
    <location>
        <begin position="122"/>
        <end position="271"/>
    </location>
</feature>
<comment type="caution">
    <text evidence="2">The sequence shown here is derived from an EMBL/GenBank/DDBJ whole genome shotgun (WGS) entry which is preliminary data.</text>
</comment>
<proteinExistence type="predicted"/>
<dbReference type="AlphaFoldDB" id="A0A2T1N5R9"/>
<organism evidence="2 3">
    <name type="scientific">Mesoflavibacter zeaxanthinifaciens subsp. sabulilitoris</name>
    <dbReference type="NCBI Taxonomy" id="1520893"/>
    <lineage>
        <taxon>Bacteria</taxon>
        <taxon>Pseudomonadati</taxon>
        <taxon>Bacteroidota</taxon>
        <taxon>Flavobacteriia</taxon>
        <taxon>Flavobacteriales</taxon>
        <taxon>Flavobacteriaceae</taxon>
        <taxon>Mesoflavibacter</taxon>
    </lineage>
</organism>
<name>A0A2T1N5R9_9FLAO</name>
<reference evidence="2 3" key="1">
    <citation type="submission" date="2018-03" db="EMBL/GenBank/DDBJ databases">
        <title>Mesoflavibacter sp. HG37 and Mesoflavibacter sp. HG96 sp.nov., two marine bacteria isolated from seawater of Western Pacific Ocean.</title>
        <authorList>
            <person name="Cheng H."/>
            <person name="Wu Y.-H."/>
            <person name="Guo L.-L."/>
            <person name="Xu X.-W."/>
        </authorList>
    </citation>
    <scope>NUCLEOTIDE SEQUENCE [LARGE SCALE GENOMIC DNA]</scope>
    <source>
        <strain evidence="2 3">KCTC 42117</strain>
    </source>
</reference>
<accession>A0A2T1N5R9</accession>
<sequence length="274" mass="31074">MGKGPRNYSQLTTKRLYSLSGNQCAFPGCTTTFTSPENDTNLSNICHISGAEKGGERYDPNMTDKERASYDNLILLCANHHIATNDVLKHTVSSLKLMKQNHEKDILKKIGTTDILNKYPSSLAVVINHISSISLDNVETLTSTNTYSPDKKVDYNNVIVYRPILEQYKVYHGKLNKIYSEIEKQGSFKKELLLQNINNLYLRAKGEILGKVSTIEKVRENADKLIELVENYLWELFEKSPNAKEDIPFEAVNIGMKIIIVDAFVRCKILEEPI</sequence>
<dbReference type="Pfam" id="PF20275">
    <property type="entry name" value="CTD10"/>
    <property type="match status" value="1"/>
</dbReference>
<dbReference type="EMBL" id="PXOT01000027">
    <property type="protein sequence ID" value="PSG86931.1"/>
    <property type="molecule type" value="Genomic_DNA"/>
</dbReference>
<dbReference type="InterPro" id="IPR046919">
    <property type="entry name" value="ABC-3C_CTD10"/>
</dbReference>
<evidence type="ECO:0000313" key="3">
    <source>
        <dbReference type="Proteomes" id="UP000238430"/>
    </source>
</evidence>
<evidence type="ECO:0000259" key="1">
    <source>
        <dbReference type="Pfam" id="PF20275"/>
    </source>
</evidence>
<dbReference type="Proteomes" id="UP000238430">
    <property type="component" value="Unassembled WGS sequence"/>
</dbReference>
<dbReference type="OrthoDB" id="5379188at2"/>
<evidence type="ECO:0000313" key="2">
    <source>
        <dbReference type="EMBL" id="PSG86931.1"/>
    </source>
</evidence>
<gene>
    <name evidence="2" type="ORF">C7H61_12540</name>
</gene>
<dbReference type="RefSeq" id="WP_106680254.1">
    <property type="nucleotide sequence ID" value="NZ_JACHWV010000002.1"/>
</dbReference>